<organism evidence="3 4">
    <name type="scientific">Candidatus Dojkabacteria bacterium</name>
    <dbReference type="NCBI Taxonomy" id="2099670"/>
    <lineage>
        <taxon>Bacteria</taxon>
        <taxon>Candidatus Dojkabacteria</taxon>
    </lineage>
</organism>
<sequence>MEKFERQCQSCGMPLEGGMQAGTESDDSKSLMYCQYCYKDGVFTNPDMTLDEMKNVLDETIGKQGLKGKMFAWLGKKQLPSLKRWKQ</sequence>
<feature type="region of interest" description="Disordered" evidence="1">
    <location>
        <begin position="1"/>
        <end position="27"/>
    </location>
</feature>
<evidence type="ECO:0000256" key="1">
    <source>
        <dbReference type="SAM" id="MobiDB-lite"/>
    </source>
</evidence>
<dbReference type="AlphaFoldDB" id="A0A955L8M3"/>
<proteinExistence type="predicted"/>
<gene>
    <name evidence="3" type="ORF">KC717_02565</name>
</gene>
<feature type="domain" description="Putative zinc ribbon" evidence="2">
    <location>
        <begin position="8"/>
        <end position="86"/>
    </location>
</feature>
<reference evidence="3" key="2">
    <citation type="journal article" date="2021" name="Microbiome">
        <title>Successional dynamics and alternative stable states in a saline activated sludge microbial community over 9 years.</title>
        <authorList>
            <person name="Wang Y."/>
            <person name="Ye J."/>
            <person name="Ju F."/>
            <person name="Liu L."/>
            <person name="Boyd J.A."/>
            <person name="Deng Y."/>
            <person name="Parks D.H."/>
            <person name="Jiang X."/>
            <person name="Yin X."/>
            <person name="Woodcroft B.J."/>
            <person name="Tyson G.W."/>
            <person name="Hugenholtz P."/>
            <person name="Polz M.F."/>
            <person name="Zhang T."/>
        </authorList>
    </citation>
    <scope>NUCLEOTIDE SEQUENCE</scope>
    <source>
        <strain evidence="3">HKST-UBA11</strain>
    </source>
</reference>
<dbReference type="Proteomes" id="UP000754563">
    <property type="component" value="Unassembled WGS sequence"/>
</dbReference>
<evidence type="ECO:0000313" key="4">
    <source>
        <dbReference type="Proteomes" id="UP000754563"/>
    </source>
</evidence>
<accession>A0A955L8M3</accession>
<reference evidence="3" key="1">
    <citation type="submission" date="2020-04" db="EMBL/GenBank/DDBJ databases">
        <authorList>
            <person name="Zhang T."/>
        </authorList>
    </citation>
    <scope>NUCLEOTIDE SEQUENCE</scope>
    <source>
        <strain evidence="3">HKST-UBA11</strain>
    </source>
</reference>
<protein>
    <submittedName>
        <fullName evidence="3">Zinc ribbon domain-containing protein</fullName>
    </submittedName>
</protein>
<name>A0A955L8M3_9BACT</name>
<dbReference type="Pfam" id="PF12674">
    <property type="entry name" value="Zn_ribbon_2"/>
    <property type="match status" value="1"/>
</dbReference>
<evidence type="ECO:0000313" key="3">
    <source>
        <dbReference type="EMBL" id="MCA9385506.1"/>
    </source>
</evidence>
<dbReference type="EMBL" id="JAGQLH010000023">
    <property type="protein sequence ID" value="MCA9385506.1"/>
    <property type="molecule type" value="Genomic_DNA"/>
</dbReference>
<evidence type="ECO:0000259" key="2">
    <source>
        <dbReference type="Pfam" id="PF12674"/>
    </source>
</evidence>
<dbReference type="InterPro" id="IPR025868">
    <property type="entry name" value="Zn_ribbon_dom_put"/>
</dbReference>
<comment type="caution">
    <text evidence="3">The sequence shown here is derived from an EMBL/GenBank/DDBJ whole genome shotgun (WGS) entry which is preliminary data.</text>
</comment>